<name>A0A0J7KNA9_LASNI</name>
<feature type="DNA-binding region" description="Homeobox" evidence="2">
    <location>
        <begin position="3"/>
        <end position="14"/>
    </location>
</feature>
<dbReference type="PANTHER" id="PTHR46770">
    <property type="entry name" value="HOMEOBOX PROTEIN ORTHOPEDIA"/>
    <property type="match status" value="1"/>
</dbReference>
<dbReference type="InterPro" id="IPR051895">
    <property type="entry name" value="OTP_Homeobox"/>
</dbReference>
<proteinExistence type="predicted"/>
<feature type="region of interest" description="Disordered" evidence="3">
    <location>
        <begin position="144"/>
        <end position="186"/>
    </location>
</feature>
<dbReference type="AlphaFoldDB" id="A0A0J7KNA9"/>
<evidence type="ECO:0000313" key="6">
    <source>
        <dbReference type="EMBL" id="KMQ91797.1"/>
    </source>
</evidence>
<dbReference type="Proteomes" id="UP000036403">
    <property type="component" value="Unassembled WGS sequence"/>
</dbReference>
<reference evidence="6 7" key="1">
    <citation type="submission" date="2015-04" db="EMBL/GenBank/DDBJ databases">
        <title>Lasius niger genome sequencing.</title>
        <authorList>
            <person name="Konorov E.A."/>
            <person name="Nikitin M.A."/>
            <person name="Kirill M.V."/>
            <person name="Chang P."/>
        </authorList>
    </citation>
    <scope>NUCLEOTIDE SEQUENCE [LARGE SCALE GENOMIC DNA]</scope>
    <source>
        <tissue evidence="6">Whole</tissue>
    </source>
</reference>
<feature type="compositionally biased region" description="Gly residues" evidence="3">
    <location>
        <begin position="92"/>
        <end position="123"/>
    </location>
</feature>
<dbReference type="PaxDb" id="67767-A0A0J7KNA9"/>
<dbReference type="EMBL" id="LBMM01005122">
    <property type="protein sequence ID" value="KMQ91797.1"/>
    <property type="molecule type" value="Genomic_DNA"/>
</dbReference>
<sequence length="186" mass="19110">VWFQNRRAKWKKRKKTTNVFRSSGSLLPSHGLPPFGPMSSDLCSGMFHTPADRWGMGTGQISIVTFITNRVQEMRGGVHVTASRGSPPVGGQAMGSGLNCGQGSPGTTSGGSGGGGAGSGGGGGGVSCVGADVSANEASDWRGAHSIAALRRRASDASQQYSPQPPPPPPPGPPQYTHDLEYSSVY</sequence>
<dbReference type="PROSITE" id="PS50071">
    <property type="entry name" value="HOMEOBOX_2"/>
    <property type="match status" value="1"/>
</dbReference>
<dbReference type="PANTHER" id="PTHR46770:SF1">
    <property type="entry name" value="HOMEOBOX PROTEIN ORTHOPEDIA"/>
    <property type="match status" value="1"/>
</dbReference>
<dbReference type="STRING" id="67767.A0A0J7KNA9"/>
<dbReference type="InterPro" id="IPR001356">
    <property type="entry name" value="HD"/>
</dbReference>
<evidence type="ECO:0000259" key="5">
    <source>
        <dbReference type="PROSITE" id="PS50803"/>
    </source>
</evidence>
<feature type="domain" description="Homeobox" evidence="4">
    <location>
        <begin position="1"/>
        <end position="13"/>
    </location>
</feature>
<comment type="subcellular location">
    <subcellularLocation>
        <location evidence="1 2">Nucleus</location>
    </subcellularLocation>
</comment>
<dbReference type="PROSITE" id="PS50803">
    <property type="entry name" value="OAR"/>
    <property type="match status" value="1"/>
</dbReference>
<gene>
    <name evidence="6" type="ORF">RF55_8296</name>
</gene>
<feature type="domain" description="OAR" evidence="5">
    <location>
        <begin position="145"/>
        <end position="158"/>
    </location>
</feature>
<protein>
    <submittedName>
        <fullName evidence="6">Homeobox protein orthopedia-like protein</fullName>
    </submittedName>
</protein>
<evidence type="ECO:0000259" key="4">
    <source>
        <dbReference type="PROSITE" id="PS50071"/>
    </source>
</evidence>
<evidence type="ECO:0000313" key="7">
    <source>
        <dbReference type="Proteomes" id="UP000036403"/>
    </source>
</evidence>
<evidence type="ECO:0000256" key="3">
    <source>
        <dbReference type="SAM" id="MobiDB-lite"/>
    </source>
</evidence>
<dbReference type="GO" id="GO:0003677">
    <property type="term" value="F:DNA binding"/>
    <property type="evidence" value="ECO:0007669"/>
    <property type="project" value="UniProtKB-UniRule"/>
</dbReference>
<organism evidence="6 7">
    <name type="scientific">Lasius niger</name>
    <name type="common">Black garden ant</name>
    <dbReference type="NCBI Taxonomy" id="67767"/>
    <lineage>
        <taxon>Eukaryota</taxon>
        <taxon>Metazoa</taxon>
        <taxon>Ecdysozoa</taxon>
        <taxon>Arthropoda</taxon>
        <taxon>Hexapoda</taxon>
        <taxon>Insecta</taxon>
        <taxon>Pterygota</taxon>
        <taxon>Neoptera</taxon>
        <taxon>Endopterygota</taxon>
        <taxon>Hymenoptera</taxon>
        <taxon>Apocrita</taxon>
        <taxon>Aculeata</taxon>
        <taxon>Formicoidea</taxon>
        <taxon>Formicidae</taxon>
        <taxon>Formicinae</taxon>
        <taxon>Lasius</taxon>
        <taxon>Lasius</taxon>
    </lineage>
</organism>
<evidence type="ECO:0000256" key="2">
    <source>
        <dbReference type="PROSITE-ProRule" id="PRU00108"/>
    </source>
</evidence>
<keyword evidence="2 6" id="KW-0238">DNA-binding</keyword>
<accession>A0A0J7KNA9</accession>
<dbReference type="OrthoDB" id="6159439at2759"/>
<dbReference type="GO" id="GO:0005634">
    <property type="term" value="C:nucleus"/>
    <property type="evidence" value="ECO:0007669"/>
    <property type="project" value="UniProtKB-SubCell"/>
</dbReference>
<dbReference type="InterPro" id="IPR003654">
    <property type="entry name" value="OAR_dom"/>
</dbReference>
<evidence type="ECO:0000256" key="1">
    <source>
        <dbReference type="ARBA" id="ARBA00004123"/>
    </source>
</evidence>
<feature type="non-terminal residue" evidence="6">
    <location>
        <position position="1"/>
    </location>
</feature>
<dbReference type="GO" id="GO:0030182">
    <property type="term" value="P:neuron differentiation"/>
    <property type="evidence" value="ECO:0007669"/>
    <property type="project" value="TreeGrafter"/>
</dbReference>
<feature type="region of interest" description="Disordered" evidence="3">
    <location>
        <begin position="83"/>
        <end position="123"/>
    </location>
</feature>
<keyword evidence="7" id="KW-1185">Reference proteome</keyword>
<feature type="compositionally biased region" description="Pro residues" evidence="3">
    <location>
        <begin position="163"/>
        <end position="174"/>
    </location>
</feature>
<keyword evidence="2" id="KW-0539">Nucleus</keyword>
<comment type="caution">
    <text evidence="6">The sequence shown here is derived from an EMBL/GenBank/DDBJ whole genome shotgun (WGS) entry which is preliminary data.</text>
</comment>
<keyword evidence="2 6" id="KW-0371">Homeobox</keyword>